<dbReference type="KEGG" id="txi:TH3_15635"/>
<name>A0AB72UFY1_9PROT</name>
<protein>
    <recommendedName>
        <fullName evidence="4">DUF2442 domain-containing protein</fullName>
    </recommendedName>
</protein>
<gene>
    <name evidence="2" type="ORF">TH3_15635</name>
</gene>
<evidence type="ECO:0000313" key="3">
    <source>
        <dbReference type="Proteomes" id="UP000007127"/>
    </source>
</evidence>
<evidence type="ECO:0000256" key="1">
    <source>
        <dbReference type="SAM" id="MobiDB-lite"/>
    </source>
</evidence>
<dbReference type="AlphaFoldDB" id="A0AB72UFY1"/>
<dbReference type="Pfam" id="PF10387">
    <property type="entry name" value="DUF2442"/>
    <property type="match status" value="1"/>
</dbReference>
<dbReference type="Gene3D" id="1.10.260.40">
    <property type="entry name" value="lambda repressor-like DNA-binding domains"/>
    <property type="match status" value="1"/>
</dbReference>
<organism evidence="2 3">
    <name type="scientific">Thalassospira xiamenensis M-5 = DSM 17429</name>
    <dbReference type="NCBI Taxonomy" id="1123366"/>
    <lineage>
        <taxon>Bacteria</taxon>
        <taxon>Pseudomonadati</taxon>
        <taxon>Pseudomonadota</taxon>
        <taxon>Alphaproteobacteria</taxon>
        <taxon>Rhodospirillales</taxon>
        <taxon>Thalassospiraceae</taxon>
        <taxon>Thalassospira</taxon>
    </lineage>
</organism>
<feature type="region of interest" description="Disordered" evidence="1">
    <location>
        <begin position="152"/>
        <end position="177"/>
    </location>
</feature>
<feature type="compositionally biased region" description="Basic and acidic residues" evidence="1">
    <location>
        <begin position="153"/>
        <end position="177"/>
    </location>
</feature>
<dbReference type="InterPro" id="IPR010982">
    <property type="entry name" value="Lambda_DNA-bd_dom_sf"/>
</dbReference>
<dbReference type="Proteomes" id="UP000007127">
    <property type="component" value="Chromosome"/>
</dbReference>
<dbReference type="SUPFAM" id="SSF143880">
    <property type="entry name" value="NE0471 N-terminal domain-like"/>
    <property type="match status" value="1"/>
</dbReference>
<dbReference type="GO" id="GO:0003677">
    <property type="term" value="F:DNA binding"/>
    <property type="evidence" value="ECO:0007669"/>
    <property type="project" value="InterPro"/>
</dbReference>
<evidence type="ECO:0000313" key="2">
    <source>
        <dbReference type="EMBL" id="AJD53231.1"/>
    </source>
</evidence>
<evidence type="ECO:0008006" key="4">
    <source>
        <dbReference type="Google" id="ProtNLM"/>
    </source>
</evidence>
<sequence length="177" mass="19704">MTGAMMKRLAAVKTTDRPFTLLLQWDGGFEQQADLSGLVTLSRHFAVFADDPDAFAKVGVINWGHGVAWENGLDYSAENLARIADEQAEEDGRALIEDFQKRFKLTNEQVGQALGYKLSQVKNFKSGHTPVSPAVRIAIHTMKQEPTVLYARMRRDPKSAESHKTVRVSSREKSSAL</sequence>
<dbReference type="InterPro" id="IPR018841">
    <property type="entry name" value="DUF2442"/>
</dbReference>
<proteinExistence type="predicted"/>
<reference evidence="2 3" key="1">
    <citation type="journal article" date="2012" name="J. Bacteriol.">
        <title>Genome sequence of Thalassospira xiamenensis type strain M-5.</title>
        <authorList>
            <person name="Lai Q."/>
            <person name="Shao Z."/>
        </authorList>
    </citation>
    <scope>NUCLEOTIDE SEQUENCE [LARGE SCALE GENOMIC DNA]</scope>
    <source>
        <strain evidence="2 3">M-5</strain>
    </source>
</reference>
<dbReference type="EMBL" id="CP004388">
    <property type="protein sequence ID" value="AJD53231.1"/>
    <property type="molecule type" value="Genomic_DNA"/>
</dbReference>
<accession>A0AB72UFY1</accession>
<dbReference type="Gene3D" id="3.30.2020.10">
    <property type="entry name" value="NE0471-like N-terminal domain"/>
    <property type="match status" value="1"/>
</dbReference>
<dbReference type="InterPro" id="IPR036782">
    <property type="entry name" value="NE0471-like_N"/>
</dbReference>